<feature type="transmembrane region" description="Helical" evidence="5">
    <location>
        <begin position="153"/>
        <end position="178"/>
    </location>
</feature>
<sequence length="268" mass="28574">MSTTTLSAPTIPANDLTRSLPIFAREARFEFVRLLRTRTFSLSVIGFPVMFYVLFGLLMNRGESLGGITVAKYMLGGYAVFGLVGAALFGIGVGMAADFSAGWLELKRASPMPPLAYLLAKCCTAMAFGAIIVSLLAVLGISFGHVHLTLDEYAHMIAFSLAGAIPFASLGLVVALVVPFNSAPGIANLIYLPMSFCSGLWVPFQLLPHAVKAIAPFLPTYHLAQLMLGALGAPSSGTASSHWSNLLGFTLLMLGIAWIAFRRREQNA</sequence>
<dbReference type="HOGENOM" id="CLU_039483_5_2_0"/>
<proteinExistence type="predicted"/>
<feature type="transmembrane region" description="Helical" evidence="5">
    <location>
        <begin position="116"/>
        <end position="141"/>
    </location>
</feature>
<feature type="transmembrane region" description="Helical" evidence="5">
    <location>
        <begin position="243"/>
        <end position="261"/>
    </location>
</feature>
<comment type="subcellular location">
    <subcellularLocation>
        <location evidence="1">Membrane</location>
        <topology evidence="1">Multi-pass membrane protein</topology>
    </subcellularLocation>
</comment>
<dbReference type="Pfam" id="PF01061">
    <property type="entry name" value="ABC2_membrane"/>
    <property type="match status" value="1"/>
</dbReference>
<name>G8NV07_GRAMM</name>
<dbReference type="InterPro" id="IPR000412">
    <property type="entry name" value="ABC_2_transport"/>
</dbReference>
<feature type="transmembrane region" description="Helical" evidence="5">
    <location>
        <begin position="185"/>
        <end position="204"/>
    </location>
</feature>
<dbReference type="EMBL" id="CP003130">
    <property type="protein sequence ID" value="AEU38777.1"/>
    <property type="molecule type" value="Genomic_DNA"/>
</dbReference>
<dbReference type="InterPro" id="IPR013525">
    <property type="entry name" value="ABC2_TM"/>
</dbReference>
<evidence type="ECO:0000313" key="7">
    <source>
        <dbReference type="EMBL" id="AEU38777.1"/>
    </source>
</evidence>
<feature type="transmembrane region" description="Helical" evidence="5">
    <location>
        <begin position="78"/>
        <end position="104"/>
    </location>
</feature>
<evidence type="ECO:0000256" key="3">
    <source>
        <dbReference type="ARBA" id="ARBA00022989"/>
    </source>
</evidence>
<evidence type="ECO:0000256" key="1">
    <source>
        <dbReference type="ARBA" id="ARBA00004141"/>
    </source>
</evidence>
<keyword evidence="8" id="KW-1185">Reference proteome</keyword>
<gene>
    <name evidence="7" type="ordered locus">AciX8_4506</name>
</gene>
<dbReference type="eggNOG" id="COG0842">
    <property type="taxonomic scope" value="Bacteria"/>
</dbReference>
<keyword evidence="2 5" id="KW-0812">Transmembrane</keyword>
<feature type="transmembrane region" description="Helical" evidence="5">
    <location>
        <begin position="39"/>
        <end position="58"/>
    </location>
</feature>
<protein>
    <submittedName>
        <fullName evidence="7">ABC-2 type transporter</fullName>
    </submittedName>
</protein>
<accession>G8NV07</accession>
<evidence type="ECO:0000259" key="6">
    <source>
        <dbReference type="Pfam" id="PF01061"/>
    </source>
</evidence>
<dbReference type="OrthoDB" id="63188at2"/>
<dbReference type="InterPro" id="IPR051784">
    <property type="entry name" value="Nod_factor_ABC_transporter"/>
</dbReference>
<dbReference type="PANTHER" id="PTHR43229">
    <property type="entry name" value="NODULATION PROTEIN J"/>
    <property type="match status" value="1"/>
</dbReference>
<dbReference type="KEGG" id="gma:AciX8_4506"/>
<dbReference type="RefSeq" id="WP_014267648.1">
    <property type="nucleotide sequence ID" value="NC_016631.1"/>
</dbReference>
<reference evidence="7 8" key="1">
    <citation type="submission" date="2011-11" db="EMBL/GenBank/DDBJ databases">
        <title>Complete sequence of Granulicella mallensis MP5ACTX8.</title>
        <authorList>
            <consortium name="US DOE Joint Genome Institute"/>
            <person name="Lucas S."/>
            <person name="Copeland A."/>
            <person name="Lapidus A."/>
            <person name="Cheng J.-F."/>
            <person name="Goodwin L."/>
            <person name="Pitluck S."/>
            <person name="Peters L."/>
            <person name="Lu M."/>
            <person name="Detter J.C."/>
            <person name="Han C."/>
            <person name="Tapia R."/>
            <person name="Land M."/>
            <person name="Hauser L."/>
            <person name="Kyrpides N."/>
            <person name="Ivanova N."/>
            <person name="Mikhailova N."/>
            <person name="Pagani I."/>
            <person name="Rawat S."/>
            <person name="Mannisto M."/>
            <person name="Haggblom M."/>
            <person name="Woyke T."/>
        </authorList>
    </citation>
    <scope>NUCLEOTIDE SEQUENCE [LARGE SCALE GENOMIC DNA]</scope>
    <source>
        <strain evidence="8">ATCC BAA-1857 / DSM 23137 / MP5ACTX8</strain>
    </source>
</reference>
<dbReference type="STRING" id="682795.AciX8_4506"/>
<dbReference type="Proteomes" id="UP000007113">
    <property type="component" value="Chromosome"/>
</dbReference>
<keyword evidence="4 5" id="KW-0472">Membrane</keyword>
<evidence type="ECO:0000313" key="8">
    <source>
        <dbReference type="Proteomes" id="UP000007113"/>
    </source>
</evidence>
<evidence type="ECO:0000256" key="5">
    <source>
        <dbReference type="SAM" id="Phobius"/>
    </source>
</evidence>
<dbReference type="AlphaFoldDB" id="G8NV07"/>
<organism evidence="7 8">
    <name type="scientific">Granulicella mallensis (strain ATCC BAA-1857 / DSM 23137 / MP5ACTX8)</name>
    <dbReference type="NCBI Taxonomy" id="682795"/>
    <lineage>
        <taxon>Bacteria</taxon>
        <taxon>Pseudomonadati</taxon>
        <taxon>Acidobacteriota</taxon>
        <taxon>Terriglobia</taxon>
        <taxon>Terriglobales</taxon>
        <taxon>Acidobacteriaceae</taxon>
        <taxon>Granulicella</taxon>
    </lineage>
</organism>
<feature type="domain" description="ABC-2 type transporter transmembrane" evidence="6">
    <location>
        <begin position="29"/>
        <end position="229"/>
    </location>
</feature>
<dbReference type="PANTHER" id="PTHR43229:SF3">
    <property type="entry name" value="ABC-TYPE MULTIDRUG TRANSPORT SYSTEM, PERMEASE COMPONENT"/>
    <property type="match status" value="1"/>
</dbReference>
<dbReference type="PIRSF" id="PIRSF006648">
    <property type="entry name" value="DrrB"/>
    <property type="match status" value="1"/>
</dbReference>
<dbReference type="GO" id="GO:0043190">
    <property type="term" value="C:ATP-binding cassette (ABC) transporter complex"/>
    <property type="evidence" value="ECO:0007669"/>
    <property type="project" value="InterPro"/>
</dbReference>
<keyword evidence="3 5" id="KW-1133">Transmembrane helix</keyword>
<evidence type="ECO:0000256" key="2">
    <source>
        <dbReference type="ARBA" id="ARBA00022692"/>
    </source>
</evidence>
<evidence type="ECO:0000256" key="4">
    <source>
        <dbReference type="ARBA" id="ARBA00023136"/>
    </source>
</evidence>
<dbReference type="NCBIfam" id="TIGR01167">
    <property type="entry name" value="LPXTG_anchor"/>
    <property type="match status" value="1"/>
</dbReference>
<dbReference type="GO" id="GO:0140359">
    <property type="term" value="F:ABC-type transporter activity"/>
    <property type="evidence" value="ECO:0007669"/>
    <property type="project" value="InterPro"/>
</dbReference>